<dbReference type="InterPro" id="IPR013658">
    <property type="entry name" value="SGL"/>
</dbReference>
<dbReference type="Gene3D" id="2.120.10.30">
    <property type="entry name" value="TolB, C-terminal domain"/>
    <property type="match status" value="1"/>
</dbReference>
<dbReference type="VEuPathDB" id="FungiDB:ASPCADRAFT_207268"/>
<gene>
    <name evidence="4" type="ORF">ASPCADRAFT_207268</name>
</gene>
<dbReference type="EMBL" id="KV907499">
    <property type="protein sequence ID" value="OOF95942.1"/>
    <property type="molecule type" value="Genomic_DNA"/>
</dbReference>
<feature type="binding site" evidence="2">
    <location>
        <position position="107"/>
    </location>
    <ligand>
        <name>substrate</name>
    </ligand>
</feature>
<dbReference type="AlphaFoldDB" id="A0A1R3RN75"/>
<dbReference type="GO" id="GO:0005509">
    <property type="term" value="F:calcium ion binding"/>
    <property type="evidence" value="ECO:0007669"/>
    <property type="project" value="TreeGrafter"/>
</dbReference>
<dbReference type="PANTHER" id="PTHR10907">
    <property type="entry name" value="REGUCALCIN"/>
    <property type="match status" value="1"/>
</dbReference>
<evidence type="ECO:0000313" key="4">
    <source>
        <dbReference type="EMBL" id="OOF95942.1"/>
    </source>
</evidence>
<dbReference type="InterPro" id="IPR005511">
    <property type="entry name" value="SMP-30"/>
</dbReference>
<dbReference type="Pfam" id="PF08450">
    <property type="entry name" value="SGL"/>
    <property type="match status" value="1"/>
</dbReference>
<feature type="binding site" evidence="2">
    <location>
        <position position="16"/>
    </location>
    <ligand>
        <name>a divalent metal cation</name>
        <dbReference type="ChEBI" id="CHEBI:60240"/>
    </ligand>
</feature>
<keyword evidence="5" id="KW-1185">Reference proteome</keyword>
<dbReference type="SUPFAM" id="SSF63829">
    <property type="entry name" value="Calcium-dependent phosphotriesterase"/>
    <property type="match status" value="1"/>
</dbReference>
<keyword evidence="2" id="KW-0862">Zinc</keyword>
<accession>A0A1R3RN75</accession>
<organism evidence="4 5">
    <name type="scientific">Aspergillus carbonarius (strain ITEM 5010)</name>
    <dbReference type="NCBI Taxonomy" id="602072"/>
    <lineage>
        <taxon>Eukaryota</taxon>
        <taxon>Fungi</taxon>
        <taxon>Dikarya</taxon>
        <taxon>Ascomycota</taxon>
        <taxon>Pezizomycotina</taxon>
        <taxon>Eurotiomycetes</taxon>
        <taxon>Eurotiomycetidae</taxon>
        <taxon>Eurotiales</taxon>
        <taxon>Aspergillaceae</taxon>
        <taxon>Aspergillus</taxon>
        <taxon>Aspergillus subgen. Circumdati</taxon>
    </lineage>
</organism>
<evidence type="ECO:0000256" key="1">
    <source>
        <dbReference type="ARBA" id="ARBA00008853"/>
    </source>
</evidence>
<comment type="cofactor">
    <cofactor evidence="2">
        <name>Zn(2+)</name>
        <dbReference type="ChEBI" id="CHEBI:29105"/>
    </cofactor>
    <text evidence="2">Binds 1 divalent metal cation per subunit.</text>
</comment>
<dbReference type="PANTHER" id="PTHR10907:SF47">
    <property type="entry name" value="REGUCALCIN"/>
    <property type="match status" value="1"/>
</dbReference>
<comment type="similarity">
    <text evidence="1">Belongs to the SMP-30/CGR1 family.</text>
</comment>
<protein>
    <recommendedName>
        <fullName evidence="3">SMP-30/Gluconolactonase/LRE-like region domain-containing protein</fullName>
    </recommendedName>
</protein>
<keyword evidence="2" id="KW-0479">Metal-binding</keyword>
<evidence type="ECO:0000259" key="3">
    <source>
        <dbReference type="Pfam" id="PF08450"/>
    </source>
</evidence>
<name>A0A1R3RN75_ASPC5</name>
<reference evidence="5" key="1">
    <citation type="journal article" date="2017" name="Genome Biol.">
        <title>Comparative genomics reveals high biological diversity and specific adaptations in the industrially and medically important fungal genus Aspergillus.</title>
        <authorList>
            <person name="de Vries R.P."/>
            <person name="Riley R."/>
            <person name="Wiebenga A."/>
            <person name="Aguilar-Osorio G."/>
            <person name="Amillis S."/>
            <person name="Uchima C.A."/>
            <person name="Anderluh G."/>
            <person name="Asadollahi M."/>
            <person name="Askin M."/>
            <person name="Barry K."/>
            <person name="Battaglia E."/>
            <person name="Bayram O."/>
            <person name="Benocci T."/>
            <person name="Braus-Stromeyer S.A."/>
            <person name="Caldana C."/>
            <person name="Canovas D."/>
            <person name="Cerqueira G.C."/>
            <person name="Chen F."/>
            <person name="Chen W."/>
            <person name="Choi C."/>
            <person name="Clum A."/>
            <person name="Dos Santos R.A."/>
            <person name="Damasio A.R."/>
            <person name="Diallinas G."/>
            <person name="Emri T."/>
            <person name="Fekete E."/>
            <person name="Flipphi M."/>
            <person name="Freyberg S."/>
            <person name="Gallo A."/>
            <person name="Gournas C."/>
            <person name="Habgood R."/>
            <person name="Hainaut M."/>
            <person name="Harispe M.L."/>
            <person name="Henrissat B."/>
            <person name="Hilden K.S."/>
            <person name="Hope R."/>
            <person name="Hossain A."/>
            <person name="Karabika E."/>
            <person name="Karaffa L."/>
            <person name="Karanyi Z."/>
            <person name="Krasevec N."/>
            <person name="Kuo A."/>
            <person name="Kusch H."/>
            <person name="LaButti K."/>
            <person name="Lagendijk E.L."/>
            <person name="Lapidus A."/>
            <person name="Levasseur A."/>
            <person name="Lindquist E."/>
            <person name="Lipzen A."/>
            <person name="Logrieco A.F."/>
            <person name="MacCabe A."/>
            <person name="Maekelae M.R."/>
            <person name="Malavazi I."/>
            <person name="Melin P."/>
            <person name="Meyer V."/>
            <person name="Mielnichuk N."/>
            <person name="Miskei M."/>
            <person name="Molnar A.P."/>
            <person name="Mule G."/>
            <person name="Ngan C.Y."/>
            <person name="Orejas M."/>
            <person name="Orosz E."/>
            <person name="Ouedraogo J.P."/>
            <person name="Overkamp K.M."/>
            <person name="Park H.-S."/>
            <person name="Perrone G."/>
            <person name="Piumi F."/>
            <person name="Punt P.J."/>
            <person name="Ram A.F."/>
            <person name="Ramon A."/>
            <person name="Rauscher S."/>
            <person name="Record E."/>
            <person name="Riano-Pachon D.M."/>
            <person name="Robert V."/>
            <person name="Roehrig J."/>
            <person name="Ruller R."/>
            <person name="Salamov A."/>
            <person name="Salih N.S."/>
            <person name="Samson R.A."/>
            <person name="Sandor E."/>
            <person name="Sanguinetti M."/>
            <person name="Schuetze T."/>
            <person name="Sepcic K."/>
            <person name="Shelest E."/>
            <person name="Sherlock G."/>
            <person name="Sophianopoulou V."/>
            <person name="Squina F.M."/>
            <person name="Sun H."/>
            <person name="Susca A."/>
            <person name="Todd R.B."/>
            <person name="Tsang A."/>
            <person name="Unkles S.E."/>
            <person name="van de Wiele N."/>
            <person name="van Rossen-Uffink D."/>
            <person name="Oliveira J.V."/>
            <person name="Vesth T.C."/>
            <person name="Visser J."/>
            <person name="Yu J.-H."/>
            <person name="Zhou M."/>
            <person name="Andersen M.R."/>
            <person name="Archer D.B."/>
            <person name="Baker S.E."/>
            <person name="Benoit I."/>
            <person name="Brakhage A.A."/>
            <person name="Braus G.H."/>
            <person name="Fischer R."/>
            <person name="Frisvad J.C."/>
            <person name="Goldman G.H."/>
            <person name="Houbraken J."/>
            <person name="Oakley B."/>
            <person name="Pocsi I."/>
            <person name="Scazzocchio C."/>
            <person name="Seiboth B."/>
            <person name="vanKuyk P.A."/>
            <person name="Wortman J."/>
            <person name="Dyer P.S."/>
            <person name="Grigoriev I.V."/>
        </authorList>
    </citation>
    <scope>NUCLEOTIDE SEQUENCE [LARGE SCALE GENOMIC DNA]</scope>
    <source>
        <strain evidence="5">ITEM 5010</strain>
    </source>
</reference>
<proteinExistence type="inferred from homology"/>
<evidence type="ECO:0000313" key="5">
    <source>
        <dbReference type="Proteomes" id="UP000188318"/>
    </source>
</evidence>
<sequence>MQPINPYILPHTLLGESPIYHQRDQTLHYIDVLNSTIHIIHISAPDKRQSVTCPEPIASVNLCRNDNDAGGYIVCTHTGIARLSGDGEWTALREIVTDQERGKVRLNDSAVDGKGRLWIGSLDIWLDGSYVYFRFVEIDLAD</sequence>
<dbReference type="PRINTS" id="PR01790">
    <property type="entry name" value="SMP30FAMILY"/>
</dbReference>
<feature type="binding site" evidence="2">
    <location>
        <position position="105"/>
    </location>
    <ligand>
        <name>substrate</name>
    </ligand>
</feature>
<dbReference type="Proteomes" id="UP000188318">
    <property type="component" value="Unassembled WGS sequence"/>
</dbReference>
<dbReference type="GO" id="GO:0004341">
    <property type="term" value="F:gluconolactonase activity"/>
    <property type="evidence" value="ECO:0007669"/>
    <property type="project" value="TreeGrafter"/>
</dbReference>
<dbReference type="STRING" id="602072.A0A1R3RN75"/>
<evidence type="ECO:0000256" key="2">
    <source>
        <dbReference type="PIRSR" id="PIRSR605511-2"/>
    </source>
</evidence>
<dbReference type="InterPro" id="IPR011042">
    <property type="entry name" value="6-blade_b-propeller_TolB-like"/>
</dbReference>
<dbReference type="OrthoDB" id="423498at2759"/>
<feature type="domain" description="SMP-30/Gluconolactonase/LRE-like region" evidence="3">
    <location>
        <begin position="14"/>
        <end position="124"/>
    </location>
</feature>